<feature type="region of interest" description="Disordered" evidence="6">
    <location>
        <begin position="535"/>
        <end position="563"/>
    </location>
</feature>
<feature type="region of interest" description="Disordered" evidence="6">
    <location>
        <begin position="652"/>
        <end position="672"/>
    </location>
</feature>
<evidence type="ECO:0000313" key="8">
    <source>
        <dbReference type="EMBL" id="OMJ73597.1"/>
    </source>
</evidence>
<keyword evidence="2" id="KW-0378">Hydrolase</keyword>
<dbReference type="CDD" id="cd01851">
    <property type="entry name" value="GBP"/>
    <property type="match status" value="1"/>
</dbReference>
<feature type="compositionally biased region" description="Basic and acidic residues" evidence="6">
    <location>
        <begin position="535"/>
        <end position="547"/>
    </location>
</feature>
<evidence type="ECO:0000313" key="9">
    <source>
        <dbReference type="Proteomes" id="UP000187209"/>
    </source>
</evidence>
<accession>A0A1R2BA23</accession>
<protein>
    <recommendedName>
        <fullName evidence="7">GB1/RHD3-type G domain-containing protein</fullName>
    </recommendedName>
</protein>
<keyword evidence="1" id="KW-0547">Nucleotide-binding</keyword>
<dbReference type="PROSITE" id="PS51715">
    <property type="entry name" value="G_GB1_RHD3"/>
    <property type="match status" value="1"/>
</dbReference>
<dbReference type="GO" id="GO:0003924">
    <property type="term" value="F:GTPase activity"/>
    <property type="evidence" value="ECO:0007669"/>
    <property type="project" value="InterPro"/>
</dbReference>
<dbReference type="FunFam" id="3.40.50.300:FF:001470">
    <property type="entry name" value="Interferon-induced guanylate-binding protein 1"/>
    <property type="match status" value="1"/>
</dbReference>
<evidence type="ECO:0000256" key="3">
    <source>
        <dbReference type="ARBA" id="ARBA00023134"/>
    </source>
</evidence>
<dbReference type="Proteomes" id="UP000187209">
    <property type="component" value="Unassembled WGS sequence"/>
</dbReference>
<feature type="compositionally biased region" description="Basic and acidic residues" evidence="6">
    <location>
        <begin position="553"/>
        <end position="563"/>
    </location>
</feature>
<dbReference type="InterPro" id="IPR027417">
    <property type="entry name" value="P-loop_NTPase"/>
</dbReference>
<dbReference type="EMBL" id="MPUH01000810">
    <property type="protein sequence ID" value="OMJ73597.1"/>
    <property type="molecule type" value="Genomic_DNA"/>
</dbReference>
<name>A0A1R2BA23_9CILI</name>
<dbReference type="SUPFAM" id="SSF52540">
    <property type="entry name" value="P-loop containing nucleoside triphosphate hydrolases"/>
    <property type="match status" value="1"/>
</dbReference>
<evidence type="ECO:0000256" key="5">
    <source>
        <dbReference type="SAM" id="Coils"/>
    </source>
</evidence>
<keyword evidence="5" id="KW-0175">Coiled coil</keyword>
<feature type="coiled-coil region" evidence="5">
    <location>
        <begin position="674"/>
        <end position="1374"/>
    </location>
</feature>
<feature type="region of interest" description="Disordered" evidence="6">
    <location>
        <begin position="1598"/>
        <end position="1651"/>
    </location>
</feature>
<reference evidence="8 9" key="1">
    <citation type="submission" date="2016-11" db="EMBL/GenBank/DDBJ databases">
        <title>The macronuclear genome of Stentor coeruleus: a giant cell with tiny introns.</title>
        <authorList>
            <person name="Slabodnick M."/>
            <person name="Ruby J.G."/>
            <person name="Reiff S.B."/>
            <person name="Swart E.C."/>
            <person name="Gosai S."/>
            <person name="Prabakaran S."/>
            <person name="Witkowska E."/>
            <person name="Larue G.E."/>
            <person name="Fisher S."/>
            <person name="Freeman R.M."/>
            <person name="Gunawardena J."/>
            <person name="Chu W."/>
            <person name="Stover N.A."/>
            <person name="Gregory B.D."/>
            <person name="Nowacki M."/>
            <person name="Derisi J."/>
            <person name="Roy S.W."/>
            <person name="Marshall W.F."/>
            <person name="Sood P."/>
        </authorList>
    </citation>
    <scope>NUCLEOTIDE SEQUENCE [LARGE SCALE GENOMIC DNA]</scope>
    <source>
        <strain evidence="8">WM001</strain>
    </source>
</reference>
<dbReference type="Pfam" id="PF02841">
    <property type="entry name" value="GBP_C"/>
    <property type="match status" value="1"/>
</dbReference>
<dbReference type="Gene3D" id="1.20.1000.10">
    <property type="entry name" value="Guanylate-binding protein, C-terminal domain"/>
    <property type="match status" value="1"/>
</dbReference>
<evidence type="ECO:0000259" key="7">
    <source>
        <dbReference type="PROSITE" id="PS51715"/>
    </source>
</evidence>
<comment type="similarity">
    <text evidence="4">Belongs to the TRAFAC class dynamin-like GTPase superfamily. GB1/RHD3 GTPase family.</text>
</comment>
<gene>
    <name evidence="8" type="ORF">SteCoe_27672</name>
</gene>
<evidence type="ECO:0000256" key="4">
    <source>
        <dbReference type="PROSITE-ProRule" id="PRU01052"/>
    </source>
</evidence>
<dbReference type="Pfam" id="PF02263">
    <property type="entry name" value="GBP"/>
    <property type="match status" value="1"/>
</dbReference>
<dbReference type="SUPFAM" id="SSF48340">
    <property type="entry name" value="Interferon-induced guanylate-binding protein 1 (GBP1), C-terminal domain"/>
    <property type="match status" value="1"/>
</dbReference>
<evidence type="ECO:0000256" key="2">
    <source>
        <dbReference type="ARBA" id="ARBA00022801"/>
    </source>
</evidence>
<evidence type="ECO:0000256" key="1">
    <source>
        <dbReference type="ARBA" id="ARBA00022741"/>
    </source>
</evidence>
<dbReference type="Gene3D" id="3.40.50.300">
    <property type="entry name" value="P-loop containing nucleotide triphosphate hydrolases"/>
    <property type="match status" value="1"/>
</dbReference>
<keyword evidence="3" id="KW-0342">GTP-binding</keyword>
<feature type="region of interest" description="Disordered" evidence="6">
    <location>
        <begin position="1557"/>
        <end position="1577"/>
    </location>
</feature>
<dbReference type="InterPro" id="IPR015894">
    <property type="entry name" value="Guanylate-bd_N"/>
</dbReference>
<evidence type="ECO:0000256" key="6">
    <source>
        <dbReference type="SAM" id="MobiDB-lite"/>
    </source>
</evidence>
<dbReference type="InterPro" id="IPR036543">
    <property type="entry name" value="Guanylate-bd_C_sf"/>
</dbReference>
<dbReference type="InterPro" id="IPR003191">
    <property type="entry name" value="Guanylate-bd/ATL_C"/>
</dbReference>
<sequence length="1651" mass="192427">MKPGSTYQSKEDEFLSPRTESPISILSTPAVYEYIDEPIALVTYAPNTQKFILTGEGLDFLRSLSSPISVISVAGLYRTGKSYLLNRVLLNRKRGFGVGPSVNPCTKGIWVWGRPVSGTTLDGLPCNVIIIDTEGIGALDQDTDHDARIFSLAILMSSMFIYNSVGAIDEEALQNLSLVVNLTKHIHIKSKQKEDIDSEDYAPYFPSFLWVVRDFALKLVDTDGDPLTPKEYLEKALNIQKGFSDQVEEKNRIRRLLKDFFKDRDCCTLVRPVANEADLQNLEDKEADQLRVEFVDQMMALRKRVYGGMKSKNLNERPLNGEMLATLVENYITAMNKGVVPTIENAWNYICKNECTKALQDAQEIYEKITIQTVSTRFPMYEDELLALHKEAKQNALELFKNKAVGPDVPGLIDKLKTILLEKYANLKAENESESEKKCNGFLANAYSTIEQKLRNNEYKTFVDFEREMKKLQRFFMERGPDGPFKNEILLEFCQKKIVDTADFFIKESQNEVEFLENTYGERVKNLENEIKDSKDDSLKERGEWQRRLTSSESERTELSARENSLRDQLNSLKSEKDKIETELRNALKIQRAEMGGQVESANKKSWEIEEKMKEIERLSLQKDSELHEKQALMEQKVKYLESSLEESRKREKDYLNETRSQKKDHSSTLKDITGRFENQIKNLTSRLEAETEKINELERELEEKERIYERDRSIWEENEIKFKTLIEEKTQGLDALSNDMQRTEKEYKRQEMTKIKDFEANIAKLAAKLEETEKKLKTTEDTMKSKVTNLNRENAILAQKLEFSEQEQADTKKQLDEERKQHNNMMMSLNGNSGVSNEEFEAQMEKVRSQYQDQIKSLEAQNELYRKDMVKQIETLTKHNNEVELELKCQISDLDRKNAEFMTSNSEITEERNKLRDQVNELKNKLERGAQETEMKLKKRIAALEKEIDDNKNKYIEELKHNAERNEASISQLKEFYEAEKKRLETRLQDDKERAEKKYNIMVEEYEDRIRQEADNYEEEIAAKDDELRDMDAYFNEEINSLRHKQGLDQQKIDSLEKYIKESKEQIESMQKANALALEQAQERTNAERSSLVEKIEKLANDLASKEREMASILYKKEQLESQLSHRDAELEDLKSQYEKEKSSLTERLEAFKQQLSQVNDELMQKRNDFKREMALAQQEIEFKNRKISDLERSLHDSEEKYNEALKSLRDESGQELQATIEKLTLDKENLEQKLEQKKKSLKEMATSSAKQIGGLEKEKAVLVEKYSHLETKYNDMEDRFKLDIENLNILLKEKKEAESSDKMSVHLENERLKTLLQEMEKEMSERASANERERMLWENKHNFLIQQRDAAKADLSEAHKKFDATLEQIQKKSLMDKEKLEGTTNTLINSIETRYANQIKDMQDNYNSQIQTLSSKVKSLEKELRGVKEELELERRGRSANSGNLEKKLTELQENELRLTGELDTIKREKDKKIEEIQESFAYEKDQLKNKIADLEKRTKDAEHQRGIMFIDHEKDRAKWNMERDHLIAQKNEAFENLERLEKKKESLVRECEKLKAERGKNRGQASGLFARRPEGNAQQYKQAIGGMFAQAGVSFEEFSKEKTQEEGNSSPKSRDDEVISPKVPRRGYTPSSFKDRKRSSAGGDKADN</sequence>
<dbReference type="PANTHER" id="PTHR10751">
    <property type="entry name" value="GUANYLATE BINDING PROTEIN"/>
    <property type="match status" value="1"/>
</dbReference>
<feature type="domain" description="GB1/RHD3-type G" evidence="7">
    <location>
        <begin position="65"/>
        <end position="313"/>
    </location>
</feature>
<dbReference type="InterPro" id="IPR030386">
    <property type="entry name" value="G_GB1_RHD3_dom"/>
</dbReference>
<dbReference type="GO" id="GO:0005525">
    <property type="term" value="F:GTP binding"/>
    <property type="evidence" value="ECO:0007669"/>
    <property type="project" value="UniProtKB-KW"/>
</dbReference>
<organism evidence="8 9">
    <name type="scientific">Stentor coeruleus</name>
    <dbReference type="NCBI Taxonomy" id="5963"/>
    <lineage>
        <taxon>Eukaryota</taxon>
        <taxon>Sar</taxon>
        <taxon>Alveolata</taxon>
        <taxon>Ciliophora</taxon>
        <taxon>Postciliodesmatophora</taxon>
        <taxon>Heterotrichea</taxon>
        <taxon>Heterotrichida</taxon>
        <taxon>Stentoridae</taxon>
        <taxon>Stentor</taxon>
    </lineage>
</organism>
<proteinExistence type="inferred from homology"/>
<dbReference type="OrthoDB" id="312156at2759"/>
<comment type="caution">
    <text evidence="8">The sequence shown here is derived from an EMBL/GenBank/DDBJ whole genome shotgun (WGS) entry which is preliminary data.</text>
</comment>
<keyword evidence="9" id="KW-1185">Reference proteome</keyword>